<comment type="subcellular location">
    <subcellularLocation>
        <location evidence="1">Membrane</location>
        <topology evidence="1">Multi-pass membrane protein</topology>
    </subcellularLocation>
</comment>
<comment type="similarity">
    <text evidence="2">Belongs to the EamA transporter family.</text>
</comment>
<dbReference type="Proteomes" id="UP001499843">
    <property type="component" value="Unassembled WGS sequence"/>
</dbReference>
<feature type="transmembrane region" description="Helical" evidence="6">
    <location>
        <begin position="96"/>
        <end position="117"/>
    </location>
</feature>
<protein>
    <submittedName>
        <fullName evidence="8">EamA family transporter</fullName>
    </submittedName>
</protein>
<evidence type="ECO:0000256" key="6">
    <source>
        <dbReference type="SAM" id="Phobius"/>
    </source>
</evidence>
<evidence type="ECO:0000256" key="3">
    <source>
        <dbReference type="ARBA" id="ARBA00022692"/>
    </source>
</evidence>
<feature type="transmembrane region" description="Helical" evidence="6">
    <location>
        <begin position="37"/>
        <end position="57"/>
    </location>
</feature>
<feature type="transmembrane region" description="Helical" evidence="6">
    <location>
        <begin position="12"/>
        <end position="31"/>
    </location>
</feature>
<feature type="transmembrane region" description="Helical" evidence="6">
    <location>
        <begin position="156"/>
        <end position="175"/>
    </location>
</feature>
<dbReference type="RefSeq" id="WP_344481465.1">
    <property type="nucleotide sequence ID" value="NZ_BAAAQX010000016.1"/>
</dbReference>
<evidence type="ECO:0000256" key="4">
    <source>
        <dbReference type="ARBA" id="ARBA00022989"/>
    </source>
</evidence>
<feature type="transmembrane region" description="Helical" evidence="6">
    <location>
        <begin position="69"/>
        <end position="90"/>
    </location>
</feature>
<sequence length="306" mass="32152">MTVRGTARDYGLYAVMTSIWGASFFFTAIALRSFNPYMIVLIRMGLAAVVLAVVVRVRGLAVPRDRRLLGHLALLGAFNIALPFTLLTVAQEHVTSSTAVVLSATTPVFVFLIASLVTRAEPFSLPRLAGIAVAFLGMAALSAGPVGSAGGPEAGGLWPLAVVASSAIFAVGNVYTRTHLPHLDPAVIACGQLTAATVWLVPVTVVTGHFSFGRPAPLPVLAVVELGLLASAAGYLLYFRFILRWGSTAASVNTYLQPFVGLLLSVLVLDEAMGAGQWQALAVILLGLLTFGFGPALVSRARARRR</sequence>
<feature type="transmembrane region" description="Helical" evidence="6">
    <location>
        <begin position="275"/>
        <end position="298"/>
    </location>
</feature>
<feature type="transmembrane region" description="Helical" evidence="6">
    <location>
        <begin position="218"/>
        <end position="238"/>
    </location>
</feature>
<dbReference type="PANTHER" id="PTHR32322">
    <property type="entry name" value="INNER MEMBRANE TRANSPORTER"/>
    <property type="match status" value="1"/>
</dbReference>
<dbReference type="InterPro" id="IPR050638">
    <property type="entry name" value="AA-Vitamin_Transporters"/>
</dbReference>
<dbReference type="PANTHER" id="PTHR32322:SF9">
    <property type="entry name" value="AMINO-ACID METABOLITE EFFLUX PUMP-RELATED"/>
    <property type="match status" value="1"/>
</dbReference>
<proteinExistence type="inferred from homology"/>
<evidence type="ECO:0000313" key="8">
    <source>
        <dbReference type="EMBL" id="GAA2210517.1"/>
    </source>
</evidence>
<name>A0ABN3CMB4_9ACTN</name>
<feature type="transmembrane region" description="Helical" evidence="6">
    <location>
        <begin position="250"/>
        <end position="269"/>
    </location>
</feature>
<keyword evidence="5 6" id="KW-0472">Membrane</keyword>
<feature type="domain" description="EamA" evidence="7">
    <location>
        <begin position="16"/>
        <end position="141"/>
    </location>
</feature>
<gene>
    <name evidence="8" type="ORF">GCM10009850_059760</name>
</gene>
<dbReference type="EMBL" id="BAAAQX010000016">
    <property type="protein sequence ID" value="GAA2210517.1"/>
    <property type="molecule type" value="Genomic_DNA"/>
</dbReference>
<dbReference type="InterPro" id="IPR000620">
    <property type="entry name" value="EamA_dom"/>
</dbReference>
<keyword evidence="3 6" id="KW-0812">Transmembrane</keyword>
<accession>A0ABN3CMB4</accession>
<organism evidence="8 9">
    <name type="scientific">Nonomuraea monospora</name>
    <dbReference type="NCBI Taxonomy" id="568818"/>
    <lineage>
        <taxon>Bacteria</taxon>
        <taxon>Bacillati</taxon>
        <taxon>Actinomycetota</taxon>
        <taxon>Actinomycetes</taxon>
        <taxon>Streptosporangiales</taxon>
        <taxon>Streptosporangiaceae</taxon>
        <taxon>Nonomuraea</taxon>
    </lineage>
</organism>
<dbReference type="InterPro" id="IPR037185">
    <property type="entry name" value="EmrE-like"/>
</dbReference>
<reference evidence="8 9" key="1">
    <citation type="journal article" date="2019" name="Int. J. Syst. Evol. Microbiol.">
        <title>The Global Catalogue of Microorganisms (GCM) 10K type strain sequencing project: providing services to taxonomists for standard genome sequencing and annotation.</title>
        <authorList>
            <consortium name="The Broad Institute Genomics Platform"/>
            <consortium name="The Broad Institute Genome Sequencing Center for Infectious Disease"/>
            <person name="Wu L."/>
            <person name="Ma J."/>
        </authorList>
    </citation>
    <scope>NUCLEOTIDE SEQUENCE [LARGE SCALE GENOMIC DNA]</scope>
    <source>
        <strain evidence="8 9">JCM 16114</strain>
    </source>
</reference>
<evidence type="ECO:0000313" key="9">
    <source>
        <dbReference type="Proteomes" id="UP001499843"/>
    </source>
</evidence>
<evidence type="ECO:0000256" key="5">
    <source>
        <dbReference type="ARBA" id="ARBA00023136"/>
    </source>
</evidence>
<dbReference type="Pfam" id="PF00892">
    <property type="entry name" value="EamA"/>
    <property type="match status" value="2"/>
</dbReference>
<evidence type="ECO:0000256" key="2">
    <source>
        <dbReference type="ARBA" id="ARBA00007362"/>
    </source>
</evidence>
<evidence type="ECO:0000259" key="7">
    <source>
        <dbReference type="Pfam" id="PF00892"/>
    </source>
</evidence>
<feature type="transmembrane region" description="Helical" evidence="6">
    <location>
        <begin position="187"/>
        <end position="212"/>
    </location>
</feature>
<dbReference type="Gene3D" id="1.10.3730.20">
    <property type="match status" value="1"/>
</dbReference>
<evidence type="ECO:0000256" key="1">
    <source>
        <dbReference type="ARBA" id="ARBA00004141"/>
    </source>
</evidence>
<feature type="transmembrane region" description="Helical" evidence="6">
    <location>
        <begin position="129"/>
        <end position="150"/>
    </location>
</feature>
<dbReference type="SUPFAM" id="SSF103481">
    <property type="entry name" value="Multidrug resistance efflux transporter EmrE"/>
    <property type="match status" value="2"/>
</dbReference>
<comment type="caution">
    <text evidence="8">The sequence shown here is derived from an EMBL/GenBank/DDBJ whole genome shotgun (WGS) entry which is preliminary data.</text>
</comment>
<feature type="domain" description="EamA" evidence="7">
    <location>
        <begin position="158"/>
        <end position="290"/>
    </location>
</feature>
<keyword evidence="9" id="KW-1185">Reference proteome</keyword>
<keyword evidence="4 6" id="KW-1133">Transmembrane helix</keyword>